<feature type="region of interest" description="Disordered" evidence="1">
    <location>
        <begin position="237"/>
        <end position="292"/>
    </location>
</feature>
<dbReference type="AlphaFoldDB" id="A0A7S1Q6I9"/>
<organism evidence="2">
    <name type="scientific">Neobodo designis</name>
    <name type="common">Flagellated protozoan</name>
    <name type="synonym">Bodo designis</name>
    <dbReference type="NCBI Taxonomy" id="312471"/>
    <lineage>
        <taxon>Eukaryota</taxon>
        <taxon>Discoba</taxon>
        <taxon>Euglenozoa</taxon>
        <taxon>Kinetoplastea</taxon>
        <taxon>Metakinetoplastina</taxon>
        <taxon>Neobodonida</taxon>
        <taxon>Neobodo</taxon>
    </lineage>
</organism>
<gene>
    <name evidence="2" type="ORF">NDES1114_LOCUS17049</name>
</gene>
<sequence length="292" mass="31937">MRKLTRCAASTRATAVRTFFPTGGFGSNKASTEGASRFKLRNDNGDGAASASNSQGGSTSSSSTASSSSASSSWFSSKRSSDEGPSVFEEAASFARRFASDASTREATLGRAKEAAATQKREWSEWWKKNWEEANRMEPPQLARNREERRRRMREQGLYGAKEPGGFAHDDVRRYGMKVGEAGGFVQPGYNRIDGNYRMTTAFDHSYEAMEDRWDAAFHGAGRTDGGWVDPAEAAAANQRAKEDFQRRSAEWHHEQKHGPGPKGFSFTNPVNGQSAFTGGNSGPNRPPPGQR</sequence>
<name>A0A7S1Q6I9_NEODS</name>
<evidence type="ECO:0000313" key="2">
    <source>
        <dbReference type="EMBL" id="CAD9120436.1"/>
    </source>
</evidence>
<reference evidence="2" key="1">
    <citation type="submission" date="2021-01" db="EMBL/GenBank/DDBJ databases">
        <authorList>
            <person name="Corre E."/>
            <person name="Pelletier E."/>
            <person name="Niang G."/>
            <person name="Scheremetjew M."/>
            <person name="Finn R."/>
            <person name="Kale V."/>
            <person name="Holt S."/>
            <person name="Cochrane G."/>
            <person name="Meng A."/>
            <person name="Brown T."/>
            <person name="Cohen L."/>
        </authorList>
    </citation>
    <scope>NUCLEOTIDE SEQUENCE</scope>
    <source>
        <strain evidence="2">CCAP 1951/1</strain>
    </source>
</reference>
<protein>
    <submittedName>
        <fullName evidence="2">Uncharacterized protein</fullName>
    </submittedName>
</protein>
<proteinExistence type="predicted"/>
<feature type="compositionally biased region" description="Basic and acidic residues" evidence="1">
    <location>
        <begin position="240"/>
        <end position="258"/>
    </location>
</feature>
<feature type="region of interest" description="Disordered" evidence="1">
    <location>
        <begin position="20"/>
        <end position="84"/>
    </location>
</feature>
<accession>A0A7S1Q6I9</accession>
<dbReference type="EMBL" id="HBGF01025806">
    <property type="protein sequence ID" value="CAD9120436.1"/>
    <property type="molecule type" value="Transcribed_RNA"/>
</dbReference>
<evidence type="ECO:0000256" key="1">
    <source>
        <dbReference type="SAM" id="MobiDB-lite"/>
    </source>
</evidence>
<feature type="compositionally biased region" description="Polar residues" evidence="1">
    <location>
        <begin position="266"/>
        <end position="278"/>
    </location>
</feature>
<feature type="compositionally biased region" description="Low complexity" evidence="1">
    <location>
        <begin position="48"/>
        <end position="78"/>
    </location>
</feature>